<accession>O02060</accession>
<proteinExistence type="predicted"/>
<gene>
    <name evidence="1 3" type="ORF">B0041.1</name>
    <name evidence="1" type="ORF">CELE_B0041.1</name>
</gene>
<dbReference type="WormBase" id="B0041.1">
    <property type="protein sequence ID" value="CE45125"/>
    <property type="gene ID" value="WBGene00015006"/>
</dbReference>
<sequence length="116" mass="13206">MTCQDWKNLWNSMSDGAGLKADQLLKKFHSKGQPFATMSEATKLKLVAEWYYFNPAQTKIAFIKNHCGGERKDIVLLGPWETFKDNHFVYGEPGTKCPSEYPIDDMCVPKRTNGTL</sequence>
<dbReference type="UCSC" id="B0041.1">
    <property type="organism name" value="c. elegans"/>
</dbReference>
<dbReference type="Proteomes" id="UP000001940">
    <property type="component" value="Chromosome I"/>
</dbReference>
<dbReference type="HOGENOM" id="CLU_2099046_0_0_1"/>
<dbReference type="AlphaFoldDB" id="O02060"/>
<name>O02060_CAEEL</name>
<dbReference type="RefSeq" id="NP_001370299.1">
    <property type="nucleotide sequence ID" value="NM_001382980.1"/>
</dbReference>
<dbReference type="EMBL" id="BX284601">
    <property type="protein sequence ID" value="CCD61255.1"/>
    <property type="molecule type" value="Genomic_DNA"/>
</dbReference>
<protein>
    <submittedName>
        <fullName evidence="1">SCP domain-containing protein</fullName>
    </submittedName>
</protein>
<dbReference type="KEGG" id="cel:CELE_B0041.1"/>
<dbReference type="Bgee" id="WBGene00015006">
    <property type="expression patterns" value="Expressed in anatomical system and 3 other cell types or tissues"/>
</dbReference>
<evidence type="ECO:0000313" key="1">
    <source>
        <dbReference type="EMBL" id="CCD61255.1"/>
    </source>
</evidence>
<organism evidence="1 2">
    <name type="scientific">Caenorhabditis elegans</name>
    <dbReference type="NCBI Taxonomy" id="6239"/>
    <lineage>
        <taxon>Eukaryota</taxon>
        <taxon>Metazoa</taxon>
        <taxon>Ecdysozoa</taxon>
        <taxon>Nematoda</taxon>
        <taxon>Chromadorea</taxon>
        <taxon>Rhabditida</taxon>
        <taxon>Rhabditina</taxon>
        <taxon>Rhabditomorpha</taxon>
        <taxon>Rhabditoidea</taxon>
        <taxon>Rhabditidae</taxon>
        <taxon>Peloderinae</taxon>
        <taxon>Caenorhabditis</taxon>
    </lineage>
</organism>
<dbReference type="CTD" id="181822"/>
<reference evidence="1 2" key="1">
    <citation type="journal article" date="1998" name="Science">
        <title>Genome sequence of the nematode C. elegans: a platform for investigating biology.</title>
        <authorList>
            <consortium name="The C. elegans sequencing consortium"/>
            <person name="Sulson J.E."/>
            <person name="Waterston R."/>
        </authorList>
    </citation>
    <scope>NUCLEOTIDE SEQUENCE [LARGE SCALE GENOMIC DNA]</scope>
    <source>
        <strain evidence="1 2">Bristol N2</strain>
    </source>
</reference>
<evidence type="ECO:0000313" key="2">
    <source>
        <dbReference type="Proteomes" id="UP000001940"/>
    </source>
</evidence>
<dbReference type="GeneID" id="181822"/>
<keyword evidence="2" id="KW-1185">Reference proteome</keyword>
<dbReference type="InParanoid" id="O02060"/>
<dbReference type="AGR" id="WB:WBGene00015006"/>
<evidence type="ECO:0000313" key="3">
    <source>
        <dbReference type="WormBase" id="B0041.1"/>
    </source>
</evidence>
<dbReference type="PaxDb" id="6239-B0041.1"/>